<comment type="subcellular location">
    <subcellularLocation>
        <location evidence="2">Membrane</location>
        <topology evidence="2">Multi-pass membrane protein</topology>
    </subcellularLocation>
</comment>
<evidence type="ECO:0000256" key="6">
    <source>
        <dbReference type="ARBA" id="ARBA00022741"/>
    </source>
</evidence>
<accession>A0A0X3PWB8</accession>
<evidence type="ECO:0000256" key="9">
    <source>
        <dbReference type="ARBA" id="ARBA00022989"/>
    </source>
</evidence>
<keyword evidence="6" id="KW-0547">Nucleotide-binding</keyword>
<feature type="domain" description="Guanylate cyclase" evidence="14">
    <location>
        <begin position="172"/>
        <end position="299"/>
    </location>
</feature>
<evidence type="ECO:0000256" key="13">
    <source>
        <dbReference type="SAM" id="Phobius"/>
    </source>
</evidence>
<feature type="transmembrane region" description="Helical" evidence="13">
    <location>
        <begin position="716"/>
        <end position="734"/>
    </location>
</feature>
<proteinExistence type="predicted"/>
<name>A0A0X3PWB8_SCHSO</name>
<evidence type="ECO:0000256" key="8">
    <source>
        <dbReference type="ARBA" id="ARBA00022842"/>
    </source>
</evidence>
<feature type="compositionally biased region" description="Basic and acidic residues" evidence="12">
    <location>
        <begin position="56"/>
        <end position="72"/>
    </location>
</feature>
<feature type="domain" description="Guanylate cyclase" evidence="14">
    <location>
        <begin position="796"/>
        <end position="936"/>
    </location>
</feature>
<feature type="transmembrane region" description="Helical" evidence="13">
    <location>
        <begin position="509"/>
        <end position="529"/>
    </location>
</feature>
<dbReference type="GO" id="GO:0007189">
    <property type="term" value="P:adenylate cyclase-activating G protein-coupled receptor signaling pathway"/>
    <property type="evidence" value="ECO:0007669"/>
    <property type="project" value="TreeGrafter"/>
</dbReference>
<organism evidence="15">
    <name type="scientific">Schistocephalus solidus</name>
    <name type="common">Tapeworm</name>
    <dbReference type="NCBI Taxonomy" id="70667"/>
    <lineage>
        <taxon>Eukaryota</taxon>
        <taxon>Metazoa</taxon>
        <taxon>Spiralia</taxon>
        <taxon>Lophotrochozoa</taxon>
        <taxon>Platyhelminthes</taxon>
        <taxon>Cestoda</taxon>
        <taxon>Eucestoda</taxon>
        <taxon>Diphyllobothriidea</taxon>
        <taxon>Diphyllobothriidae</taxon>
        <taxon>Schistocephalus</taxon>
    </lineage>
</organism>
<dbReference type="FunFam" id="3.30.70.1230:FF:000008">
    <property type="entry name" value="Adenylate cyclase type 9"/>
    <property type="match status" value="1"/>
</dbReference>
<keyword evidence="11" id="KW-0456">Lyase</keyword>
<dbReference type="PANTHER" id="PTHR45627">
    <property type="entry name" value="ADENYLATE CYCLASE TYPE 1"/>
    <property type="match status" value="1"/>
</dbReference>
<evidence type="ECO:0000256" key="2">
    <source>
        <dbReference type="ARBA" id="ARBA00004141"/>
    </source>
</evidence>
<dbReference type="SMART" id="SM00044">
    <property type="entry name" value="CYCc"/>
    <property type="match status" value="2"/>
</dbReference>
<dbReference type="Pfam" id="PF00211">
    <property type="entry name" value="Guanylate_cyc"/>
    <property type="match status" value="2"/>
</dbReference>
<evidence type="ECO:0000256" key="4">
    <source>
        <dbReference type="ARBA" id="ARBA00022692"/>
    </source>
</evidence>
<evidence type="ECO:0000313" key="15">
    <source>
        <dbReference type="EMBL" id="JAP56135.1"/>
    </source>
</evidence>
<dbReference type="GO" id="GO:0005524">
    <property type="term" value="F:ATP binding"/>
    <property type="evidence" value="ECO:0007669"/>
    <property type="project" value="UniProtKB-KW"/>
</dbReference>
<feature type="compositionally biased region" description="Low complexity" evidence="12">
    <location>
        <begin position="139"/>
        <end position="150"/>
    </location>
</feature>
<dbReference type="PANTHER" id="PTHR45627:SF8">
    <property type="entry name" value="ADENYLATE CYCLASE TYPE 9"/>
    <property type="match status" value="1"/>
</dbReference>
<protein>
    <recommendedName>
        <fullName evidence="3">adenylate cyclase</fullName>
        <ecNumber evidence="3">4.6.1.1</ecNumber>
    </recommendedName>
</protein>
<evidence type="ECO:0000256" key="1">
    <source>
        <dbReference type="ARBA" id="ARBA00001593"/>
    </source>
</evidence>
<dbReference type="GO" id="GO:0035556">
    <property type="term" value="P:intracellular signal transduction"/>
    <property type="evidence" value="ECO:0007669"/>
    <property type="project" value="InterPro"/>
</dbReference>
<evidence type="ECO:0000259" key="14">
    <source>
        <dbReference type="PROSITE" id="PS50125"/>
    </source>
</evidence>
<reference evidence="15" key="1">
    <citation type="submission" date="2016-01" db="EMBL/GenBank/DDBJ databases">
        <title>Reference transcriptome for the parasite Schistocephalus solidus: insights into the molecular evolution of parasitism.</title>
        <authorList>
            <person name="Hebert F.O."/>
            <person name="Grambauer S."/>
            <person name="Barber I."/>
            <person name="Landry C.R."/>
            <person name="Aubin-Horth N."/>
        </authorList>
    </citation>
    <scope>NUCLEOTIDE SEQUENCE</scope>
</reference>
<keyword evidence="8" id="KW-0460">Magnesium</keyword>
<evidence type="ECO:0000256" key="12">
    <source>
        <dbReference type="SAM" id="MobiDB-lite"/>
    </source>
</evidence>
<feature type="transmembrane region" description="Helical" evidence="13">
    <location>
        <begin position="632"/>
        <end position="651"/>
    </location>
</feature>
<keyword evidence="10 13" id="KW-0472">Membrane</keyword>
<dbReference type="GO" id="GO:0046872">
    <property type="term" value="F:metal ion binding"/>
    <property type="evidence" value="ECO:0007669"/>
    <property type="project" value="UniProtKB-KW"/>
</dbReference>
<dbReference type="CDD" id="cd07302">
    <property type="entry name" value="CHD"/>
    <property type="match status" value="2"/>
</dbReference>
<dbReference type="SUPFAM" id="SSF55073">
    <property type="entry name" value="Nucleotide cyclase"/>
    <property type="match status" value="2"/>
</dbReference>
<evidence type="ECO:0000256" key="5">
    <source>
        <dbReference type="ARBA" id="ARBA00022723"/>
    </source>
</evidence>
<feature type="transmembrane region" description="Helical" evidence="13">
    <location>
        <begin position="596"/>
        <end position="620"/>
    </location>
</feature>
<evidence type="ECO:0000256" key="10">
    <source>
        <dbReference type="ARBA" id="ARBA00023136"/>
    </source>
</evidence>
<keyword evidence="4 13" id="KW-0812">Transmembrane</keyword>
<comment type="catalytic activity">
    <reaction evidence="1">
        <text>ATP = 3',5'-cyclic AMP + diphosphate</text>
        <dbReference type="Rhea" id="RHEA:15389"/>
        <dbReference type="ChEBI" id="CHEBI:30616"/>
        <dbReference type="ChEBI" id="CHEBI:33019"/>
        <dbReference type="ChEBI" id="CHEBI:58165"/>
        <dbReference type="EC" id="4.6.1.1"/>
    </reaction>
</comment>
<dbReference type="GO" id="GO:0004016">
    <property type="term" value="F:adenylate cyclase activity"/>
    <property type="evidence" value="ECO:0007669"/>
    <property type="project" value="UniProtKB-EC"/>
</dbReference>
<keyword evidence="7" id="KW-0067">ATP-binding</keyword>
<feature type="region of interest" description="Disordered" evidence="12">
    <location>
        <begin position="35"/>
        <end position="151"/>
    </location>
</feature>
<dbReference type="GO" id="GO:0009190">
    <property type="term" value="P:cyclic nucleotide biosynthetic process"/>
    <property type="evidence" value="ECO:0007669"/>
    <property type="project" value="InterPro"/>
</dbReference>
<dbReference type="InterPro" id="IPR001054">
    <property type="entry name" value="A/G_cyclase"/>
</dbReference>
<evidence type="ECO:0000256" key="11">
    <source>
        <dbReference type="ARBA" id="ARBA00023239"/>
    </source>
</evidence>
<dbReference type="EC" id="4.6.1.1" evidence="3"/>
<dbReference type="Gene3D" id="3.30.70.1230">
    <property type="entry name" value="Nucleotide cyclase"/>
    <property type="match status" value="2"/>
</dbReference>
<evidence type="ECO:0000256" key="7">
    <source>
        <dbReference type="ARBA" id="ARBA00022840"/>
    </source>
</evidence>
<keyword evidence="9 13" id="KW-1133">Transmembrane helix</keyword>
<dbReference type="EMBL" id="GEEE01007090">
    <property type="protein sequence ID" value="JAP56135.1"/>
    <property type="molecule type" value="Transcribed_RNA"/>
</dbReference>
<dbReference type="GO" id="GO:0005886">
    <property type="term" value="C:plasma membrane"/>
    <property type="evidence" value="ECO:0007669"/>
    <property type="project" value="TreeGrafter"/>
</dbReference>
<feature type="compositionally biased region" description="Acidic residues" evidence="12">
    <location>
        <begin position="45"/>
        <end position="55"/>
    </location>
</feature>
<dbReference type="InterPro" id="IPR029787">
    <property type="entry name" value="Nucleotide_cyclase"/>
</dbReference>
<sequence>MRLGHNAVMRKALEKEQRMRKDMIQSLMPLQVAEEVMRGVGKQSDEDDGSMDEEAVDVRSPSHDSKTSEHDKKSKKPKAPPRESEMEMKAVATNSGPSRKSHSSFDENNEDGEMDPLNTINPDSGEKTRLQGGAAEQWSVSSVDRSLSPSGPVPGRAVRFRKFHVSQMENVSILFADIVGFTKMSSNKSASHLVYLLNDLFGRFDSLCELTKCEKIATLGDCYYCVSGCPNSVDDHAERIVEMGRAMCLAIQQFDSDHNEQVNMRVGVHTGKVICGLVGTRRFKFDVWSNDVTLANKMESSGEAGKVHISEATYEFVKDIYEVSDGEPVPDIRQIKVLVEFFNKEEQRYAIKHTQDQALIKTYFVVRRLDNKPVVVLDTARRISVEKDETTPKVSAAEIAGSVCIPFVSESNKTDSVNAPALNELALTATTGASETNVKFNSTDVEMLEALLAFSKPEEVFKFPPISAFSLCFTNPLLERAYRQQVLRIPRRSLQFTLATPRISPAVNAVAHLLFYLSLLIACFVNFPCVSDASFIPITAIVFACIGVFVNLAFLLLVIVDVLAWSLSPQPAHLAIWKQNVFRAHRSAFQWYGRNIFGAILICCPAAFILSNFQACLFWANRSSDSSKPFDALAEYRVINGLLYCLMLYSFTLFPNFSFWTKSLCAGFVSIVVLLLMHWPFGSISPCVERADLFTAFVRSNQSVPVWAAAATNNLFPWEMTVIILLNLLLVVALNREIDISFRANFNRDFEASCAKKAITLEKMQGEWLLENIIPRYVLTDLRKTNKYSQHVKDAGVIFASIANFSEFYDEQYHGGQEMLRVLNEIFADFEHLLHSSRFKDVEKIKTIAECFMAASGLNVVERSRNRRPDAHLFALMDFAMELIKILEDFNQQMFSFHFELKIGYNIGEVTAGVIGTTKLLYDIWGDAVNVASRMYSTGQKARIQVTEEVSQRLSSRYDFEYRGNVFVKGKGDMRTYLLVGPKADSGSGKPGSPIYGC</sequence>
<dbReference type="PROSITE" id="PS50125">
    <property type="entry name" value="GUANYLATE_CYCLASE_2"/>
    <property type="match status" value="2"/>
</dbReference>
<gene>
    <name evidence="15" type="ORF">TR120377</name>
</gene>
<keyword evidence="5" id="KW-0479">Metal-binding</keyword>
<evidence type="ECO:0000256" key="3">
    <source>
        <dbReference type="ARBA" id="ARBA00012201"/>
    </source>
</evidence>
<dbReference type="AlphaFoldDB" id="A0A0X3PWB8"/>
<feature type="transmembrane region" description="Helical" evidence="13">
    <location>
        <begin position="541"/>
        <end position="565"/>
    </location>
</feature>